<feature type="non-terminal residue" evidence="2">
    <location>
        <position position="1"/>
    </location>
</feature>
<evidence type="ECO:0000313" key="2">
    <source>
        <dbReference type="EMBL" id="GAG52766.1"/>
    </source>
</evidence>
<sequence>IVLRPSGTEPLIRIMVEAEEKDLVSQVIGELSRVIEEKCNDFK</sequence>
<reference evidence="2" key="1">
    <citation type="journal article" date="2014" name="Front. Microbiol.">
        <title>High frequency of phylogenetically diverse reductive dehalogenase-homologous genes in deep subseafloor sedimentary metagenomes.</title>
        <authorList>
            <person name="Kawai M."/>
            <person name="Futagami T."/>
            <person name="Toyoda A."/>
            <person name="Takaki Y."/>
            <person name="Nishi S."/>
            <person name="Hori S."/>
            <person name="Arai W."/>
            <person name="Tsubouchi T."/>
            <person name="Morono Y."/>
            <person name="Uchiyama I."/>
            <person name="Ito T."/>
            <person name="Fujiyama A."/>
            <person name="Inagaki F."/>
            <person name="Takami H."/>
        </authorList>
    </citation>
    <scope>NUCLEOTIDE SEQUENCE</scope>
    <source>
        <strain evidence="2">Expedition CK06-06</strain>
    </source>
</reference>
<feature type="domain" description="Alpha-D-phosphohexomutase C-terminal" evidence="1">
    <location>
        <begin position="1"/>
        <end position="30"/>
    </location>
</feature>
<dbReference type="GO" id="GO:0016868">
    <property type="term" value="F:intramolecular phosphotransferase activity"/>
    <property type="evidence" value="ECO:0007669"/>
    <property type="project" value="InterPro"/>
</dbReference>
<dbReference type="SUPFAM" id="SSF55957">
    <property type="entry name" value="Phosphoglucomutase, C-terminal domain"/>
    <property type="match status" value="1"/>
</dbReference>
<evidence type="ECO:0000259" key="1">
    <source>
        <dbReference type="Pfam" id="PF00408"/>
    </source>
</evidence>
<protein>
    <recommendedName>
        <fullName evidence="1">Alpha-D-phosphohexomutase C-terminal domain-containing protein</fullName>
    </recommendedName>
</protein>
<proteinExistence type="predicted"/>
<organism evidence="2">
    <name type="scientific">marine sediment metagenome</name>
    <dbReference type="NCBI Taxonomy" id="412755"/>
    <lineage>
        <taxon>unclassified sequences</taxon>
        <taxon>metagenomes</taxon>
        <taxon>ecological metagenomes</taxon>
    </lineage>
</organism>
<dbReference type="AlphaFoldDB" id="X0ZXI7"/>
<dbReference type="InterPro" id="IPR005843">
    <property type="entry name" value="A-D-PHexomutase_C"/>
</dbReference>
<gene>
    <name evidence="2" type="ORF">S01H1_79542</name>
</gene>
<name>X0ZXI7_9ZZZZ</name>
<comment type="caution">
    <text evidence="2">The sequence shown here is derived from an EMBL/GenBank/DDBJ whole genome shotgun (WGS) entry which is preliminary data.</text>
</comment>
<dbReference type="Gene3D" id="3.30.310.50">
    <property type="entry name" value="Alpha-D-phosphohexomutase, C-terminal domain"/>
    <property type="match status" value="1"/>
</dbReference>
<accession>X0ZXI7</accession>
<dbReference type="EMBL" id="BARS01053633">
    <property type="protein sequence ID" value="GAG52766.1"/>
    <property type="molecule type" value="Genomic_DNA"/>
</dbReference>
<dbReference type="Pfam" id="PF00408">
    <property type="entry name" value="PGM_PMM_IV"/>
    <property type="match status" value="1"/>
</dbReference>
<dbReference type="InterPro" id="IPR036900">
    <property type="entry name" value="A-D-PHexomutase_C_sf"/>
</dbReference>